<gene>
    <name evidence="2" type="ORF">WMY93_034174</name>
</gene>
<proteinExistence type="predicted"/>
<protein>
    <submittedName>
        <fullName evidence="2">Uncharacterized protein</fullName>
    </submittedName>
</protein>
<reference evidence="3" key="1">
    <citation type="submission" date="2024-04" db="EMBL/GenBank/DDBJ databases">
        <title>Salinicola lusitanus LLJ914,a marine bacterium isolated from the Okinawa Trough.</title>
        <authorList>
            <person name="Li J."/>
        </authorList>
    </citation>
    <scope>NUCLEOTIDE SEQUENCE [LARGE SCALE GENOMIC DNA]</scope>
</reference>
<evidence type="ECO:0000313" key="3">
    <source>
        <dbReference type="Proteomes" id="UP001460270"/>
    </source>
</evidence>
<sequence length="160" mass="18737">MERYKAELTEARSELEKMDEKFRSFKDRVAENVMLSLKTDNTENMDSPVNQSRLTEMYQQLRVCTWPDINFPSSERKAGKLVKVERFKEKAVENLQLSLFYSSKAEVFKAAGLRIPNNPAEFQLASECYWLGCLMALHIPPLHPDWINDNNKPFPRNIRH</sequence>
<keyword evidence="1" id="KW-0175">Coiled coil</keyword>
<accession>A0AAW0MQC7</accession>
<feature type="coiled-coil region" evidence="1">
    <location>
        <begin position="1"/>
        <end position="28"/>
    </location>
</feature>
<comment type="caution">
    <text evidence="2">The sequence shown here is derived from an EMBL/GenBank/DDBJ whole genome shotgun (WGS) entry which is preliminary data.</text>
</comment>
<dbReference type="EMBL" id="JBBPFD010000399">
    <property type="protein sequence ID" value="KAK7878994.1"/>
    <property type="molecule type" value="Genomic_DNA"/>
</dbReference>
<organism evidence="2 3">
    <name type="scientific">Mugilogobius chulae</name>
    <name type="common">yellowstripe goby</name>
    <dbReference type="NCBI Taxonomy" id="88201"/>
    <lineage>
        <taxon>Eukaryota</taxon>
        <taxon>Metazoa</taxon>
        <taxon>Chordata</taxon>
        <taxon>Craniata</taxon>
        <taxon>Vertebrata</taxon>
        <taxon>Euteleostomi</taxon>
        <taxon>Actinopterygii</taxon>
        <taxon>Neopterygii</taxon>
        <taxon>Teleostei</taxon>
        <taxon>Neoteleostei</taxon>
        <taxon>Acanthomorphata</taxon>
        <taxon>Gobiaria</taxon>
        <taxon>Gobiiformes</taxon>
        <taxon>Gobioidei</taxon>
        <taxon>Gobiidae</taxon>
        <taxon>Gobionellinae</taxon>
        <taxon>Mugilogobius</taxon>
    </lineage>
</organism>
<evidence type="ECO:0000313" key="2">
    <source>
        <dbReference type="EMBL" id="KAK7878994.1"/>
    </source>
</evidence>
<name>A0AAW0MQC7_9GOBI</name>
<keyword evidence="3" id="KW-1185">Reference proteome</keyword>
<evidence type="ECO:0000256" key="1">
    <source>
        <dbReference type="SAM" id="Coils"/>
    </source>
</evidence>
<dbReference type="AlphaFoldDB" id="A0AAW0MQC7"/>
<dbReference type="Proteomes" id="UP001460270">
    <property type="component" value="Unassembled WGS sequence"/>
</dbReference>